<name>A0A7M5XFK2_9CNID</name>
<evidence type="ECO:0000313" key="2">
    <source>
        <dbReference type="Proteomes" id="UP000594262"/>
    </source>
</evidence>
<protein>
    <submittedName>
        <fullName evidence="1">Uncharacterized protein</fullName>
    </submittedName>
</protein>
<reference evidence="1" key="1">
    <citation type="submission" date="2021-01" db="UniProtKB">
        <authorList>
            <consortium name="EnsemblMetazoa"/>
        </authorList>
    </citation>
    <scope>IDENTIFICATION</scope>
</reference>
<dbReference type="AlphaFoldDB" id="A0A7M5XFK2"/>
<dbReference type="Proteomes" id="UP000594262">
    <property type="component" value="Unplaced"/>
</dbReference>
<accession>A0A7M5XFK2</accession>
<proteinExistence type="predicted"/>
<keyword evidence="2" id="KW-1185">Reference proteome</keyword>
<organism evidence="1 2">
    <name type="scientific">Clytia hemisphaerica</name>
    <dbReference type="NCBI Taxonomy" id="252671"/>
    <lineage>
        <taxon>Eukaryota</taxon>
        <taxon>Metazoa</taxon>
        <taxon>Cnidaria</taxon>
        <taxon>Hydrozoa</taxon>
        <taxon>Hydroidolina</taxon>
        <taxon>Leptothecata</taxon>
        <taxon>Obeliida</taxon>
        <taxon>Clytiidae</taxon>
        <taxon>Clytia</taxon>
    </lineage>
</organism>
<evidence type="ECO:0000313" key="1">
    <source>
        <dbReference type="EnsemblMetazoa" id="CLYHEMP022663.1"/>
    </source>
</evidence>
<dbReference type="EnsemblMetazoa" id="CLYHEMT022663.1">
    <property type="protein sequence ID" value="CLYHEMP022663.1"/>
    <property type="gene ID" value="CLYHEMG022663"/>
</dbReference>
<sequence>CLSRLVLHLANFSYEKRNNPKGTGNTPPLTMHVSDSDDEVWLHRCRFIKNFLERARRKSSSSRLCTRRFSSDNLEFLSSNVDATATSLIERHHRRTFSENSSSQPRKASTLASYLEQELNQMKKLH</sequence>